<protein>
    <recommendedName>
        <fullName evidence="6">Ubiquitin-like protease family profile domain-containing protein</fullName>
    </recommendedName>
</protein>
<dbReference type="Gene3D" id="3.40.395.10">
    <property type="entry name" value="Adenoviral Proteinase, Chain A"/>
    <property type="match status" value="1"/>
</dbReference>
<evidence type="ECO:0000259" key="6">
    <source>
        <dbReference type="PROSITE" id="PS50600"/>
    </source>
</evidence>
<evidence type="ECO:0000256" key="1">
    <source>
        <dbReference type="ARBA" id="ARBA00005234"/>
    </source>
</evidence>
<organism evidence="7 8">
    <name type="scientific">Mikania micrantha</name>
    <name type="common">bitter vine</name>
    <dbReference type="NCBI Taxonomy" id="192012"/>
    <lineage>
        <taxon>Eukaryota</taxon>
        <taxon>Viridiplantae</taxon>
        <taxon>Streptophyta</taxon>
        <taxon>Embryophyta</taxon>
        <taxon>Tracheophyta</taxon>
        <taxon>Spermatophyta</taxon>
        <taxon>Magnoliopsida</taxon>
        <taxon>eudicotyledons</taxon>
        <taxon>Gunneridae</taxon>
        <taxon>Pentapetalae</taxon>
        <taxon>asterids</taxon>
        <taxon>campanulids</taxon>
        <taxon>Asterales</taxon>
        <taxon>Asteraceae</taxon>
        <taxon>Asteroideae</taxon>
        <taxon>Heliantheae alliance</taxon>
        <taxon>Eupatorieae</taxon>
        <taxon>Mikania</taxon>
    </lineage>
</organism>
<dbReference type="GO" id="GO:0006508">
    <property type="term" value="P:proteolysis"/>
    <property type="evidence" value="ECO:0007669"/>
    <property type="project" value="UniProtKB-KW"/>
</dbReference>
<dbReference type="Proteomes" id="UP000326396">
    <property type="component" value="Linkage Group LG6"/>
</dbReference>
<feature type="region of interest" description="Disordered" evidence="5">
    <location>
        <begin position="612"/>
        <end position="660"/>
    </location>
</feature>
<evidence type="ECO:0000256" key="5">
    <source>
        <dbReference type="SAM" id="MobiDB-lite"/>
    </source>
</evidence>
<evidence type="ECO:0000256" key="4">
    <source>
        <dbReference type="ARBA" id="ARBA00022801"/>
    </source>
</evidence>
<dbReference type="InterPro" id="IPR038765">
    <property type="entry name" value="Papain-like_cys_pep_sf"/>
</dbReference>
<feature type="region of interest" description="Disordered" evidence="5">
    <location>
        <begin position="459"/>
        <end position="491"/>
    </location>
</feature>
<evidence type="ECO:0000313" key="7">
    <source>
        <dbReference type="EMBL" id="KAD3337886.1"/>
    </source>
</evidence>
<evidence type="ECO:0000256" key="2">
    <source>
        <dbReference type="ARBA" id="ARBA00010785"/>
    </source>
</evidence>
<dbReference type="GO" id="GO:0008234">
    <property type="term" value="F:cysteine-type peptidase activity"/>
    <property type="evidence" value="ECO:0007669"/>
    <property type="project" value="InterPro"/>
</dbReference>
<proteinExistence type="inferred from homology"/>
<dbReference type="InterPro" id="IPR055427">
    <property type="entry name" value="TRAPPC13_N"/>
</dbReference>
<evidence type="ECO:0000313" key="8">
    <source>
        <dbReference type="Proteomes" id="UP000326396"/>
    </source>
</evidence>
<dbReference type="InterPro" id="IPR055428">
    <property type="entry name" value="TRAPPC13_C"/>
</dbReference>
<feature type="domain" description="Ubiquitin-like protease family profile" evidence="6">
    <location>
        <begin position="1346"/>
        <end position="1557"/>
    </location>
</feature>
<dbReference type="Pfam" id="PF23643">
    <property type="entry name" value="TRAPPC13_C"/>
    <property type="match status" value="1"/>
</dbReference>
<comment type="similarity">
    <text evidence="2">Belongs to the TRAPPC13 family.</text>
</comment>
<comment type="caution">
    <text evidence="7">The sequence shown here is derived from an EMBL/GenBank/DDBJ whole genome shotgun (WGS) entry which is preliminary data.</text>
</comment>
<dbReference type="PANTHER" id="PTHR13134">
    <property type="entry name" value="TRAFFICKING PROTEIN PARTICLE COMPLEX SUBUNIT 13"/>
    <property type="match status" value="1"/>
</dbReference>
<keyword evidence="4" id="KW-0378">Hydrolase</keyword>
<dbReference type="InterPro" id="IPR003653">
    <property type="entry name" value="Peptidase_C48_C"/>
</dbReference>
<name>A0A5N6MBV7_9ASTR</name>
<dbReference type="Pfam" id="PF23647">
    <property type="entry name" value="TRAPPC13_M"/>
    <property type="match status" value="1"/>
</dbReference>
<dbReference type="PROSITE" id="PS50600">
    <property type="entry name" value="ULP_PROTEASE"/>
    <property type="match status" value="1"/>
</dbReference>
<feature type="compositionally biased region" description="Basic and acidic residues" evidence="5">
    <location>
        <begin position="621"/>
        <end position="642"/>
    </location>
</feature>
<dbReference type="GO" id="GO:1990072">
    <property type="term" value="C:TRAPPIII protein complex"/>
    <property type="evidence" value="ECO:0007669"/>
    <property type="project" value="TreeGrafter"/>
</dbReference>
<dbReference type="Pfam" id="PF06159">
    <property type="entry name" value="TRAPPC13_N"/>
    <property type="match status" value="1"/>
</dbReference>
<reference evidence="7 8" key="1">
    <citation type="submission" date="2019-05" db="EMBL/GenBank/DDBJ databases">
        <title>Mikania micrantha, genome provides insights into the molecular mechanism of rapid growth.</title>
        <authorList>
            <person name="Liu B."/>
        </authorList>
    </citation>
    <scope>NUCLEOTIDE SEQUENCE [LARGE SCALE GENOMIC DNA]</scope>
    <source>
        <strain evidence="7">NLD-2019</strain>
        <tissue evidence="7">Leaf</tissue>
    </source>
</reference>
<sequence>MSSTQSLHSLAFRVMRLCRPTFHAETPLRFDLSDLIVGEDLFDDPSAGPQLRRLIQSQTDSSTDLTYTDRFLLRHDPSDAMGLPGMLVLPQSFGAIYLGETFCSYISINNSSSFEVRDIIIKAEIQTERQRILLLDTTKTPVETIRAGGRYDFIVEHDVKELGAHTLVCTAQYSDGDAERKYLPQYFKFMVSNPLSVRTKVTEMTYLEACLENNTKSNLYMDQVDFEPTSNWSAILLRADSHHSEKSVTTREIFKPPILIKSGGGIHNYLYQLKSLLDGSAPMKFEGSNVLGKLQITWRTNLGEPGRLQTQQIVGNLFTQREIELKAAKVPSVIILEKPFTVYLSLTNLTENKLGPFEVFISRSDSQEEKSLLGTGLKKIALPQVEAFRSLDFQMNLIPLEAGMQKISGITVFNTTEKKSYDPVPDIESLITVIVMSSRKRKSERIAIKSLSKFTNTEEDPIDLDTTDQSKQGRKKNMKQKDPGSDSDLEEEKIRVKMRKKGIALTKDVRLSFTTLWLHCFANGGVFRDVAYYDSDEFVGKDVDNEDRGRKRGKLGLSDTESDEDEILINLKRKVQRQGKKDDVPGKKRGHGSKGTEGKEIWKCEMKKKNGKKKMYASDSEDAKSQKGKEKMYASDSEDVKGQKGKKVMRQTSKKVDATDGSGTKRWMILNTRSSPAQLFRCVKLLRDNQKRGVMEMGFGNLLKFNMDGIPSKMAHFVVDRLKCKRMEIICRGGCLKITPQLIHKQIVEKIESSEDENTFDFKMDFIVLFMAVLVECHKNGRVKEGILRYITSQTDFSEIDWCDYIFECLRSCKIGWARDDNSSPFNGPLTILTLIYVEGFECKGISVDKRIHPIEFWNKNRLKIREDWEMKHGGFGRGKLNQNFVDEGSSGEREEPYEKTELLAGVKKCLDDWGNLKSVLEKDLTYLIARDKNNEDIQTVRACYESLLEKKPKWVRQLDDGENDEDGAEKIELINAFDRDTVVDLNITHPDVGIEDNQFDGASWRLGVSDLTGASTGKNAKADYTGAVSHLDNPVFLSESDNEIIKNGGPVDPTKTSTHLDSSMETEQSVNQFCLSLLNEAPLQDVPGKSNIKETNDHVTRNEENRDGELQGTLHMKLTEQIHGGFQNQAAPDLTEQTVNQFCLSLMNDPPDNDLTDNFDVVQNKVDATNIKSVEEVVKDVEGNREEAGVNLNEQQSVGLLNSGGDGVDLHGPNWSLGVSQHFISQQVDQTTIDYCLQQLNENATNEVDQQGDDNMPLGKKENLDNMKADIVGGVSKTEDPHTVGEAKWREVVDKFEANRKKPIRDKGIAEVNKSPYVIREDESILSYVLYEDSSNKGLFTDGQKNDKGKQKETLNDANDHRQSAVVNNQVIDAWVEVLNFEEKYRSPNSPYRLFCGSNVIIDGMLNQDDVDPNQRVDKFATNMNGVIAGVIKESPFAKDKADVNNLKMFDMVLFPILEFNHYYLLVFELKNCAISVIDNFHESIPLVGVKDSADYYLKDSPCKVKEMFVRYLEKIKHAKTDEIHATKIQKVQIPWATKTNAVDCGVFLMRHMEKFMGIHEQFNCGFSTNGKKKSAS</sequence>
<keyword evidence="8" id="KW-1185">Reference proteome</keyword>
<dbReference type="InterPro" id="IPR010378">
    <property type="entry name" value="TRAPPC13"/>
</dbReference>
<keyword evidence="3" id="KW-0645">Protease</keyword>
<feature type="compositionally biased region" description="Basic residues" evidence="5">
    <location>
        <begin position="643"/>
        <end position="653"/>
    </location>
</feature>
<comment type="similarity">
    <text evidence="1">Belongs to the peptidase C48 family.</text>
</comment>
<accession>A0A5N6MBV7</accession>
<gene>
    <name evidence="7" type="ORF">E3N88_33407</name>
</gene>
<evidence type="ECO:0000256" key="3">
    <source>
        <dbReference type="ARBA" id="ARBA00022670"/>
    </source>
</evidence>
<dbReference type="PANTHER" id="PTHR13134:SF4">
    <property type="entry name" value="TRAFFICKING PROTEIN PARTICLE COMPLEX SUBUNIT 13-RELATED"/>
    <property type="match status" value="1"/>
</dbReference>
<dbReference type="OrthoDB" id="10250284at2759"/>
<dbReference type="SUPFAM" id="SSF54001">
    <property type="entry name" value="Cysteine proteinases"/>
    <property type="match status" value="1"/>
</dbReference>
<dbReference type="EMBL" id="SZYD01000016">
    <property type="protein sequence ID" value="KAD3337886.1"/>
    <property type="molecule type" value="Genomic_DNA"/>
</dbReference>
<dbReference type="InterPro" id="IPR055429">
    <property type="entry name" value="TRAPPC13_M"/>
</dbReference>
<feature type="region of interest" description="Disordered" evidence="5">
    <location>
        <begin position="573"/>
        <end position="598"/>
    </location>
</feature>